<dbReference type="OMA" id="FGQQHIT"/>
<feature type="transmembrane region" description="Helical" evidence="8">
    <location>
        <begin position="67"/>
        <end position="96"/>
    </location>
</feature>
<proteinExistence type="inferred from homology"/>
<dbReference type="GO" id="GO:0048608">
    <property type="term" value="P:reproductive structure development"/>
    <property type="evidence" value="ECO:0007669"/>
    <property type="project" value="UniProtKB-ARBA"/>
</dbReference>
<dbReference type="GO" id="GO:0005576">
    <property type="term" value="C:extracellular region"/>
    <property type="evidence" value="ECO:0007669"/>
    <property type="project" value="TreeGrafter"/>
</dbReference>
<dbReference type="GO" id="GO:0019915">
    <property type="term" value="P:lipid storage"/>
    <property type="evidence" value="ECO:0007669"/>
    <property type="project" value="TreeGrafter"/>
</dbReference>
<keyword evidence="6 8" id="KW-0472">Membrane</keyword>
<reference evidence="10" key="2">
    <citation type="submission" date="2022-03" db="EMBL/GenBank/DDBJ databases">
        <title>Draft title - Genomic analysis of global carrot germplasm unveils the trajectory of domestication and the origin of high carotenoid orange carrot.</title>
        <authorList>
            <person name="Iorizzo M."/>
            <person name="Ellison S."/>
            <person name="Senalik D."/>
            <person name="Macko-Podgorni A."/>
            <person name="Grzebelus D."/>
            <person name="Bostan H."/>
            <person name="Rolling W."/>
            <person name="Curaba J."/>
            <person name="Simon P."/>
        </authorList>
    </citation>
    <scope>NUCLEOTIDE SEQUENCE</scope>
    <source>
        <tissue evidence="10">Leaf</tissue>
    </source>
</reference>
<evidence type="ECO:0000256" key="1">
    <source>
        <dbReference type="ARBA" id="ARBA00002582"/>
    </source>
</evidence>
<dbReference type="InterPro" id="IPR000136">
    <property type="entry name" value="Oleosin"/>
</dbReference>
<dbReference type="Gramene" id="KZM92464">
    <property type="protein sequence ID" value="KZM92464"/>
    <property type="gene ID" value="DCAR_020171"/>
</dbReference>
<reference evidence="9" key="1">
    <citation type="journal article" date="2016" name="Nat. Genet.">
        <title>A high-quality carrot genome assembly provides new insights into carotenoid accumulation and asterid genome evolution.</title>
        <authorList>
            <person name="Iorizzo M."/>
            <person name="Ellison S."/>
            <person name="Senalik D."/>
            <person name="Zeng P."/>
            <person name="Satapoomin P."/>
            <person name="Huang J."/>
            <person name="Bowman M."/>
            <person name="Iovene M."/>
            <person name="Sanseverino W."/>
            <person name="Cavagnaro P."/>
            <person name="Yildiz M."/>
            <person name="Macko-Podgorni A."/>
            <person name="Moranska E."/>
            <person name="Grzebelus E."/>
            <person name="Grzebelus D."/>
            <person name="Ashrafi H."/>
            <person name="Zheng Z."/>
            <person name="Cheng S."/>
            <person name="Spooner D."/>
            <person name="Van Deynze A."/>
            <person name="Simon P."/>
        </authorList>
    </citation>
    <scope>NUCLEOTIDE SEQUENCE [LARGE SCALE GENOMIC DNA]</scope>
    <source>
        <tissue evidence="9">Leaf</tissue>
    </source>
</reference>
<evidence type="ECO:0000256" key="2">
    <source>
        <dbReference type="ARBA" id="ARBA00010858"/>
    </source>
</evidence>
<evidence type="ECO:0000313" key="10">
    <source>
        <dbReference type="EMBL" id="WOH06841.1"/>
    </source>
</evidence>
<dbReference type="OrthoDB" id="690239at2759"/>
<evidence type="ECO:0000256" key="8">
    <source>
        <dbReference type="SAM" id="Phobius"/>
    </source>
</evidence>
<dbReference type="EMBL" id="CP093348">
    <property type="protein sequence ID" value="WOH06841.1"/>
    <property type="molecule type" value="Genomic_DNA"/>
</dbReference>
<dbReference type="PANTHER" id="PTHR33203:SF25">
    <property type="entry name" value="OLEOSIN 18.5 KDA"/>
    <property type="match status" value="1"/>
</dbReference>
<dbReference type="AlphaFoldDB" id="A0A164WYX2"/>
<keyword evidence="3 7" id="KW-0551">Lipid droplet</keyword>
<dbReference type="STRING" id="79200.A0A164WYX2"/>
<keyword evidence="5 8" id="KW-1133">Transmembrane helix</keyword>
<dbReference type="PANTHER" id="PTHR33203">
    <property type="entry name" value="OLEOSIN"/>
    <property type="match status" value="1"/>
</dbReference>
<accession>A0A164WYX2</accession>
<name>A0A164WYX2_DAUCS</name>
<sequence length="137" mass="14346">MADYQQQHQQQQPQQQSKAVQVAKAATAATAGGSLLLLSGLTLAGTVIALTIATPLMVIFSPVLVPAVISIFLIITGFLASGGFGVAALSVLSWIYKYVKGQHPVGADQIDTAKTKLASKAKEMKEKAEQMTSSQTS</sequence>
<comment type="similarity">
    <text evidence="2 7">Belongs to the oleosin family.</text>
</comment>
<evidence type="ECO:0000256" key="4">
    <source>
        <dbReference type="ARBA" id="ARBA00022692"/>
    </source>
</evidence>
<evidence type="ECO:0000313" key="11">
    <source>
        <dbReference type="Proteomes" id="UP000077755"/>
    </source>
</evidence>
<keyword evidence="4 8" id="KW-0812">Transmembrane</keyword>
<comment type="subcellular location">
    <subcellularLocation>
        <location evidence="7">Lipid droplet</location>
    </subcellularLocation>
    <subcellularLocation>
        <location evidence="7">Membrane</location>
        <topology evidence="7">Multi-pass membrane protein</topology>
    </subcellularLocation>
</comment>
<evidence type="ECO:0000313" key="9">
    <source>
        <dbReference type="EMBL" id="KZM92464.1"/>
    </source>
</evidence>
<dbReference type="GO" id="GO:0016020">
    <property type="term" value="C:membrane"/>
    <property type="evidence" value="ECO:0007669"/>
    <property type="project" value="UniProtKB-SubCell"/>
</dbReference>
<dbReference type="Pfam" id="PF01277">
    <property type="entry name" value="Oleosin"/>
    <property type="match status" value="1"/>
</dbReference>
<dbReference type="PROSITE" id="PS00811">
    <property type="entry name" value="OLEOSINS"/>
    <property type="match status" value="1"/>
</dbReference>
<organism evidence="9">
    <name type="scientific">Daucus carota subsp. sativus</name>
    <name type="common">Carrot</name>
    <dbReference type="NCBI Taxonomy" id="79200"/>
    <lineage>
        <taxon>Eukaryota</taxon>
        <taxon>Viridiplantae</taxon>
        <taxon>Streptophyta</taxon>
        <taxon>Embryophyta</taxon>
        <taxon>Tracheophyta</taxon>
        <taxon>Spermatophyta</taxon>
        <taxon>Magnoliopsida</taxon>
        <taxon>eudicotyledons</taxon>
        <taxon>Gunneridae</taxon>
        <taxon>Pentapetalae</taxon>
        <taxon>asterids</taxon>
        <taxon>campanulids</taxon>
        <taxon>Apiales</taxon>
        <taxon>Apiaceae</taxon>
        <taxon>Apioideae</taxon>
        <taxon>Scandiceae</taxon>
        <taxon>Daucinae</taxon>
        <taxon>Daucus</taxon>
        <taxon>Daucus sect. Daucus</taxon>
    </lineage>
</organism>
<protein>
    <recommendedName>
        <fullName evidence="7">Oleosin</fullName>
    </recommendedName>
</protein>
<dbReference type="Proteomes" id="UP000077755">
    <property type="component" value="Chromosome 6"/>
</dbReference>
<gene>
    <name evidence="9" type="ORF">DCAR_020171</name>
    <name evidence="10" type="ORF">DCAR_0626270</name>
</gene>
<dbReference type="GO" id="GO:0009791">
    <property type="term" value="P:post-embryonic development"/>
    <property type="evidence" value="ECO:0007669"/>
    <property type="project" value="UniProtKB-ARBA"/>
</dbReference>
<dbReference type="KEGG" id="dcr:108227013"/>
<keyword evidence="11" id="KW-1185">Reference proteome</keyword>
<dbReference type="GO" id="GO:0012511">
    <property type="term" value="C:monolayer-surrounded lipid storage body"/>
    <property type="evidence" value="ECO:0007669"/>
    <property type="project" value="InterPro"/>
</dbReference>
<dbReference type="EMBL" id="LNRQ01000006">
    <property type="protein sequence ID" value="KZM92464.1"/>
    <property type="molecule type" value="Genomic_DNA"/>
</dbReference>
<feature type="transmembrane region" description="Helical" evidence="8">
    <location>
        <begin position="35"/>
        <end position="61"/>
    </location>
</feature>
<evidence type="ECO:0000256" key="6">
    <source>
        <dbReference type="ARBA" id="ARBA00023136"/>
    </source>
</evidence>
<evidence type="ECO:0000256" key="7">
    <source>
        <dbReference type="RuleBase" id="RU000540"/>
    </source>
</evidence>
<comment type="function">
    <text evidence="1">May have a structural role to stabilize the lipid body during desiccation of the seed by preventing coalescence of the oil. Probably interacts with both lipid and phospholipid moieties of lipid bodies. May also provide recognition signals for specific lipase anchorage in lipolysis during seedling growth.</text>
</comment>
<evidence type="ECO:0000256" key="3">
    <source>
        <dbReference type="ARBA" id="ARBA00022677"/>
    </source>
</evidence>
<evidence type="ECO:0000256" key="5">
    <source>
        <dbReference type="ARBA" id="ARBA00022989"/>
    </source>
</evidence>